<accession>A0A318HNB0</accession>
<evidence type="ECO:0000313" key="3">
    <source>
        <dbReference type="Proteomes" id="UP000247781"/>
    </source>
</evidence>
<dbReference type="AlphaFoldDB" id="A0A318HNB0"/>
<evidence type="ECO:0000256" key="1">
    <source>
        <dbReference type="SAM" id="MobiDB-lite"/>
    </source>
</evidence>
<protein>
    <submittedName>
        <fullName evidence="2">Uncharacterized protein</fullName>
    </submittedName>
</protein>
<gene>
    <name evidence="2" type="ORF">C8E89_101512</name>
</gene>
<reference evidence="3" key="1">
    <citation type="submission" date="2018-05" db="EMBL/GenBank/DDBJ databases">
        <authorList>
            <person name="Deangelis K."/>
            <person name="Huntemann M."/>
            <person name="Clum A."/>
            <person name="Pillay M."/>
            <person name="Palaniappan K."/>
            <person name="Varghese N."/>
            <person name="Mikhailova N."/>
            <person name="Stamatis D."/>
            <person name="Reddy T."/>
            <person name="Daum C."/>
            <person name="Shapiro N."/>
            <person name="Ivanova N."/>
            <person name="Kyrpides N."/>
            <person name="Woyke T."/>
        </authorList>
    </citation>
    <scope>NUCLEOTIDE SEQUENCE [LARGE SCALE GENOMIC DNA]</scope>
    <source>
        <strain evidence="3">GAS496</strain>
    </source>
</reference>
<comment type="caution">
    <text evidence="2">The sequence shown here is derived from an EMBL/GenBank/DDBJ whole genome shotgun (WGS) entry which is preliminary data.</text>
</comment>
<keyword evidence="3" id="KW-1185">Reference proteome</keyword>
<name>A0A318HNB0_9MYCO</name>
<dbReference type="Proteomes" id="UP000247781">
    <property type="component" value="Unassembled WGS sequence"/>
</dbReference>
<reference evidence="2 3" key="2">
    <citation type="submission" date="2018-06" db="EMBL/GenBank/DDBJ databases">
        <title>Sequencing of bacterial isolates from soil warming experiment in Harvard Forest, Massachusetts, USA.</title>
        <authorList>
            <person name="Deangelis K.PhD."/>
        </authorList>
    </citation>
    <scope>NUCLEOTIDE SEQUENCE [LARGE SCALE GENOMIC DNA]</scope>
    <source>
        <strain evidence="2 3">GAS496</strain>
    </source>
</reference>
<sequence length="94" mass="9977">MLTTAAQSGVNMPRGGHPDTPVFSGPEHSDLTQPTRAVSVAAHVHHHLHRRGQLAVQRRAVKPAERGKRFEASRNLGGVVGVYRPCAAVVAGLS</sequence>
<organism evidence="2 3">
    <name type="scientific">Mycolicibacterium moriokaense</name>
    <dbReference type="NCBI Taxonomy" id="39691"/>
    <lineage>
        <taxon>Bacteria</taxon>
        <taxon>Bacillati</taxon>
        <taxon>Actinomycetota</taxon>
        <taxon>Actinomycetes</taxon>
        <taxon>Mycobacteriales</taxon>
        <taxon>Mycobacteriaceae</taxon>
        <taxon>Mycolicibacterium</taxon>
    </lineage>
</organism>
<proteinExistence type="predicted"/>
<feature type="region of interest" description="Disordered" evidence="1">
    <location>
        <begin position="1"/>
        <end position="33"/>
    </location>
</feature>
<feature type="compositionally biased region" description="Polar residues" evidence="1">
    <location>
        <begin position="1"/>
        <end position="10"/>
    </location>
</feature>
<evidence type="ECO:0000313" key="2">
    <source>
        <dbReference type="EMBL" id="PXX13355.1"/>
    </source>
</evidence>
<dbReference type="EMBL" id="QJJU01000001">
    <property type="protein sequence ID" value="PXX13355.1"/>
    <property type="molecule type" value="Genomic_DNA"/>
</dbReference>